<gene>
    <name evidence="9" type="ORF">METZ01_LOCUS46310</name>
</gene>
<dbReference type="GO" id="GO:0005525">
    <property type="term" value="F:GTP binding"/>
    <property type="evidence" value="ECO:0007669"/>
    <property type="project" value="UniProtKB-KW"/>
</dbReference>
<evidence type="ECO:0000313" key="9">
    <source>
        <dbReference type="EMBL" id="SUZ93456.1"/>
    </source>
</evidence>
<accession>A0A381RNK6</accession>
<evidence type="ECO:0000256" key="1">
    <source>
        <dbReference type="ARBA" id="ARBA00008279"/>
    </source>
</evidence>
<dbReference type="CDD" id="cd01895">
    <property type="entry name" value="EngA2"/>
    <property type="match status" value="1"/>
</dbReference>
<dbReference type="PIRSF" id="PIRSF006485">
    <property type="entry name" value="GTP-binding_EngA"/>
    <property type="match status" value="1"/>
</dbReference>
<sequence>MSQLPIVAIVGRPNVGKSTLFNRIVQKRHAIVDEQEGITRDRIYETVEWNGKQFRLVDTGGYIPHEADVIDAAVREQVELALQEAALVLFLVDGKDGIVASDEVLADLVRLSEKPAILTVNKIDNNEMESLAAEFYGLGMETLHSVSALGGRKIGDLLDGVAERLFTVRTMQDEKDDIRVAIVGCPNVGKSSITNRLLGKDKSIVTDIPGTTRDAIDSELQHHGKKFILVDTAGLRRKAKVKEDVEFYSTVRTRRALENAHVAVVVTDAERGFLKQDQQIVEEVIGKGKGLLLAVNKWDLVEKSTNTMKELKEEIRYQFSSLKDYPVAFVSAKTKQRVSSLLGECEKVYTAWSAEHATSQINRVLKGAVEKLSPPAVRGKHIRIKYATQTGSRPIRISLFCNFPDLIPVSYRNYLENQFRAGLDLHGTPLRLQFKRS</sequence>
<dbReference type="InterPro" id="IPR027417">
    <property type="entry name" value="P-loop_NTPase"/>
</dbReference>
<dbReference type="HAMAP" id="MF_00195">
    <property type="entry name" value="GTPase_Der"/>
    <property type="match status" value="1"/>
</dbReference>
<proteinExistence type="inferred from homology"/>
<evidence type="ECO:0000259" key="8">
    <source>
        <dbReference type="PROSITE" id="PS51712"/>
    </source>
</evidence>
<dbReference type="InterPro" id="IPR016484">
    <property type="entry name" value="GTPase_Der"/>
</dbReference>
<dbReference type="FunFam" id="3.40.50.300:FF:000040">
    <property type="entry name" value="GTPase Der"/>
    <property type="match status" value="1"/>
</dbReference>
<organism evidence="9">
    <name type="scientific">marine metagenome</name>
    <dbReference type="NCBI Taxonomy" id="408172"/>
    <lineage>
        <taxon>unclassified sequences</taxon>
        <taxon>metagenomes</taxon>
        <taxon>ecological metagenomes</taxon>
    </lineage>
</organism>
<evidence type="ECO:0000256" key="6">
    <source>
        <dbReference type="ARBA" id="ARBA00023134"/>
    </source>
</evidence>
<dbReference type="NCBIfam" id="TIGR00231">
    <property type="entry name" value="small_GTP"/>
    <property type="match status" value="2"/>
</dbReference>
<feature type="domain" description="EngA-type G" evidence="8">
    <location>
        <begin position="5"/>
        <end position="169"/>
    </location>
</feature>
<dbReference type="EMBL" id="UINC01002149">
    <property type="protein sequence ID" value="SUZ93456.1"/>
    <property type="molecule type" value="Genomic_DNA"/>
</dbReference>
<dbReference type="InterPro" id="IPR032859">
    <property type="entry name" value="KH_dom-like"/>
</dbReference>
<evidence type="ECO:0000256" key="4">
    <source>
        <dbReference type="ARBA" id="ARBA00022737"/>
    </source>
</evidence>
<evidence type="ECO:0000256" key="7">
    <source>
        <dbReference type="ARBA" id="ARBA00032345"/>
    </source>
</evidence>
<dbReference type="Gene3D" id="3.30.300.20">
    <property type="match status" value="1"/>
</dbReference>
<keyword evidence="3" id="KW-0690">Ribosome biogenesis</keyword>
<dbReference type="SUPFAM" id="SSF52540">
    <property type="entry name" value="P-loop containing nucleoside triphosphate hydrolases"/>
    <property type="match status" value="2"/>
</dbReference>
<feature type="domain" description="EngA-type G" evidence="8">
    <location>
        <begin position="178"/>
        <end position="353"/>
    </location>
</feature>
<dbReference type="GO" id="GO:0042254">
    <property type="term" value="P:ribosome biogenesis"/>
    <property type="evidence" value="ECO:0007669"/>
    <property type="project" value="UniProtKB-KW"/>
</dbReference>
<dbReference type="Pfam" id="PF14714">
    <property type="entry name" value="KH_dom-like"/>
    <property type="match status" value="1"/>
</dbReference>
<dbReference type="InterPro" id="IPR005225">
    <property type="entry name" value="Small_GTP-bd"/>
</dbReference>
<dbReference type="NCBIfam" id="TIGR03594">
    <property type="entry name" value="GTPase_EngA"/>
    <property type="match status" value="1"/>
</dbReference>
<dbReference type="InterPro" id="IPR015946">
    <property type="entry name" value="KH_dom-like_a/b"/>
</dbReference>
<comment type="similarity">
    <text evidence="1">Belongs to the TRAFAC class TrmE-Era-EngA-EngB-Septin-like GTPase superfamily. EngA (Der) GTPase family.</text>
</comment>
<evidence type="ECO:0000256" key="3">
    <source>
        <dbReference type="ARBA" id="ARBA00022517"/>
    </source>
</evidence>
<dbReference type="Pfam" id="PF01926">
    <property type="entry name" value="MMR_HSR1"/>
    <property type="match status" value="2"/>
</dbReference>
<reference evidence="9" key="1">
    <citation type="submission" date="2018-05" db="EMBL/GenBank/DDBJ databases">
        <authorList>
            <person name="Lanie J.A."/>
            <person name="Ng W.-L."/>
            <person name="Kazmierczak K.M."/>
            <person name="Andrzejewski T.M."/>
            <person name="Davidsen T.M."/>
            <person name="Wayne K.J."/>
            <person name="Tettelin H."/>
            <person name="Glass J.I."/>
            <person name="Rusch D."/>
            <person name="Podicherti R."/>
            <person name="Tsui H.-C.T."/>
            <person name="Winkler M.E."/>
        </authorList>
    </citation>
    <scope>NUCLEOTIDE SEQUENCE</scope>
</reference>
<evidence type="ECO:0000256" key="5">
    <source>
        <dbReference type="ARBA" id="ARBA00022741"/>
    </source>
</evidence>
<dbReference type="CDD" id="cd01894">
    <property type="entry name" value="EngA1"/>
    <property type="match status" value="1"/>
</dbReference>
<dbReference type="PANTHER" id="PTHR43834:SF6">
    <property type="entry name" value="GTPASE DER"/>
    <property type="match status" value="1"/>
</dbReference>
<protein>
    <recommendedName>
        <fullName evidence="2">GTPase Der</fullName>
    </recommendedName>
    <alternativeName>
        <fullName evidence="7">GTP-binding protein EngA</fullName>
    </alternativeName>
</protein>
<dbReference type="FunFam" id="3.40.50.300:FF:000057">
    <property type="entry name" value="GTPase Der"/>
    <property type="match status" value="1"/>
</dbReference>
<dbReference type="InterPro" id="IPR031166">
    <property type="entry name" value="G_ENGA"/>
</dbReference>
<keyword evidence="5" id="KW-0547">Nucleotide-binding</keyword>
<dbReference type="InterPro" id="IPR006073">
    <property type="entry name" value="GTP-bd"/>
</dbReference>
<dbReference type="AlphaFoldDB" id="A0A381RNK6"/>
<keyword evidence="4" id="KW-0677">Repeat</keyword>
<dbReference type="GO" id="GO:0043022">
    <property type="term" value="F:ribosome binding"/>
    <property type="evidence" value="ECO:0007669"/>
    <property type="project" value="TreeGrafter"/>
</dbReference>
<dbReference type="PROSITE" id="PS51712">
    <property type="entry name" value="G_ENGA"/>
    <property type="match status" value="2"/>
</dbReference>
<dbReference type="Gene3D" id="3.40.50.300">
    <property type="entry name" value="P-loop containing nucleotide triphosphate hydrolases"/>
    <property type="match status" value="2"/>
</dbReference>
<evidence type="ECO:0000256" key="2">
    <source>
        <dbReference type="ARBA" id="ARBA00020953"/>
    </source>
</evidence>
<keyword evidence="6" id="KW-0342">GTP-binding</keyword>
<name>A0A381RNK6_9ZZZZ</name>
<dbReference type="PANTHER" id="PTHR43834">
    <property type="entry name" value="GTPASE DER"/>
    <property type="match status" value="1"/>
</dbReference>